<evidence type="ECO:0000259" key="9">
    <source>
        <dbReference type="Pfam" id="PF12320"/>
    </source>
</evidence>
<dbReference type="PANTHER" id="PTHR30337">
    <property type="entry name" value="COMPONENT OF ATP-DEPENDENT DSDNA EXONUCLEASE"/>
    <property type="match status" value="1"/>
</dbReference>
<evidence type="ECO:0000313" key="11">
    <source>
        <dbReference type="Proteomes" id="UP000199058"/>
    </source>
</evidence>
<keyword evidence="5 7" id="KW-0378">Hydrolase</keyword>
<evidence type="ECO:0000256" key="3">
    <source>
        <dbReference type="ARBA" id="ARBA00013365"/>
    </source>
</evidence>
<feature type="domain" description="Nuclease SbcCD subunit D C-terminal" evidence="9">
    <location>
        <begin position="281"/>
        <end position="368"/>
    </location>
</feature>
<dbReference type="InterPro" id="IPR004843">
    <property type="entry name" value="Calcineurin-like_PHP"/>
</dbReference>
<dbReference type="STRING" id="1122252.SAMN05660443_1019"/>
<dbReference type="PANTHER" id="PTHR30337:SF0">
    <property type="entry name" value="NUCLEASE SBCCD SUBUNIT D"/>
    <property type="match status" value="1"/>
</dbReference>
<keyword evidence="7" id="KW-0255">Endonuclease</keyword>
<dbReference type="InterPro" id="IPR041796">
    <property type="entry name" value="Mre11_N"/>
</dbReference>
<keyword evidence="7" id="KW-0233">DNA recombination</keyword>
<keyword evidence="11" id="KW-1185">Reference proteome</keyword>
<dbReference type="EMBL" id="FOLH01000002">
    <property type="protein sequence ID" value="SFB98838.1"/>
    <property type="molecule type" value="Genomic_DNA"/>
</dbReference>
<evidence type="ECO:0000256" key="2">
    <source>
        <dbReference type="ARBA" id="ARBA00011322"/>
    </source>
</evidence>
<dbReference type="InterPro" id="IPR004593">
    <property type="entry name" value="SbcD"/>
</dbReference>
<dbReference type="CDD" id="cd00840">
    <property type="entry name" value="MPP_Mre11_N"/>
    <property type="match status" value="1"/>
</dbReference>
<dbReference type="InterPro" id="IPR029052">
    <property type="entry name" value="Metallo-depent_PP-like"/>
</dbReference>
<evidence type="ECO:0000256" key="6">
    <source>
        <dbReference type="ARBA" id="ARBA00022839"/>
    </source>
</evidence>
<evidence type="ECO:0000259" key="8">
    <source>
        <dbReference type="Pfam" id="PF00149"/>
    </source>
</evidence>
<dbReference type="GO" id="GO:0004519">
    <property type="term" value="F:endonuclease activity"/>
    <property type="evidence" value="ECO:0007669"/>
    <property type="project" value="UniProtKB-KW"/>
</dbReference>
<dbReference type="AlphaFoldDB" id="A0A1I1FME7"/>
<gene>
    <name evidence="7" type="primary">sbcD</name>
    <name evidence="10" type="ORF">SAMN05660443_1019</name>
</gene>
<dbReference type="Pfam" id="PF00149">
    <property type="entry name" value="Metallophos"/>
    <property type="match status" value="1"/>
</dbReference>
<dbReference type="GO" id="GO:0006260">
    <property type="term" value="P:DNA replication"/>
    <property type="evidence" value="ECO:0007669"/>
    <property type="project" value="UniProtKB-KW"/>
</dbReference>
<organism evidence="10 11">
    <name type="scientific">Marinospirillum celere</name>
    <dbReference type="NCBI Taxonomy" id="1122252"/>
    <lineage>
        <taxon>Bacteria</taxon>
        <taxon>Pseudomonadati</taxon>
        <taxon>Pseudomonadota</taxon>
        <taxon>Gammaproteobacteria</taxon>
        <taxon>Oceanospirillales</taxon>
        <taxon>Oceanospirillaceae</taxon>
        <taxon>Marinospirillum</taxon>
    </lineage>
</organism>
<keyword evidence="6 7" id="KW-0269">Exonuclease</keyword>
<accession>A0A1I1FME7</accession>
<evidence type="ECO:0000256" key="4">
    <source>
        <dbReference type="ARBA" id="ARBA00022722"/>
    </source>
</evidence>
<keyword evidence="4 7" id="KW-0540">Nuclease</keyword>
<evidence type="ECO:0000313" key="10">
    <source>
        <dbReference type="EMBL" id="SFB98838.1"/>
    </source>
</evidence>
<dbReference type="SUPFAM" id="SSF56300">
    <property type="entry name" value="Metallo-dependent phosphatases"/>
    <property type="match status" value="1"/>
</dbReference>
<reference evidence="10 11" key="1">
    <citation type="submission" date="2016-10" db="EMBL/GenBank/DDBJ databases">
        <authorList>
            <person name="de Groot N.N."/>
        </authorList>
    </citation>
    <scope>NUCLEOTIDE SEQUENCE [LARGE SCALE GENOMIC DNA]</scope>
    <source>
        <strain evidence="10 11">DSM 18438</strain>
    </source>
</reference>
<comment type="similarity">
    <text evidence="1 7">Belongs to the SbcD family.</text>
</comment>
<comment type="subunit">
    <text evidence="2 7">Heterodimer of SbcC and SbcD.</text>
</comment>
<evidence type="ECO:0000256" key="1">
    <source>
        <dbReference type="ARBA" id="ARBA00010555"/>
    </source>
</evidence>
<evidence type="ECO:0000256" key="7">
    <source>
        <dbReference type="RuleBase" id="RU363069"/>
    </source>
</evidence>
<sequence>MSLISRGAKGMKFIHTSDWHLGRIFHQTSLLADQQHLLDQVFSHLQEQEADALVIAGDIYDRSVPPASAVEVLDEFLDRVIQGLKIPVILISGNHDSAERLGFGSRQLQSAGLHILADLKTVDQPVTLETDGVQVDFYGLPYADPAQVRTLFADQLEDGQVHCFNSAHQFLVEQVKQAAKTDRPKVLLSHCFLDGAAESDSERPLSIGGADRVDWQPLADFDYVALGHLHSPQYKGKPFIRYSGSLMKYSFSEATQNKSLTLVEINQEGLVGFELLPLKPRKDLRILEGDLKSLLEQGESDPHNEDFLLVRLTDSEALLEPMTQLRRVYPNVLHLEKTGFTSTSDLQLAREKLKRGEVDMFQDFFHQVQGAKLSDEQLQVVRDVLEEIRQEEAQG</sequence>
<dbReference type="Pfam" id="PF12320">
    <property type="entry name" value="SbcD_C"/>
    <property type="match status" value="1"/>
</dbReference>
<evidence type="ECO:0000256" key="5">
    <source>
        <dbReference type="ARBA" id="ARBA00022801"/>
    </source>
</evidence>
<feature type="domain" description="Calcineurin-like phosphoesterase" evidence="8">
    <location>
        <begin position="11"/>
        <end position="232"/>
    </location>
</feature>
<dbReference type="NCBIfam" id="TIGR00619">
    <property type="entry name" value="sbcd"/>
    <property type="match status" value="1"/>
</dbReference>
<dbReference type="InterPro" id="IPR050535">
    <property type="entry name" value="DNA_Repair-Maintenance_Comp"/>
</dbReference>
<proteinExistence type="inferred from homology"/>
<keyword evidence="7" id="KW-0235">DNA replication</keyword>
<dbReference type="Gene3D" id="3.60.21.10">
    <property type="match status" value="1"/>
</dbReference>
<dbReference type="GO" id="GO:0008408">
    <property type="term" value="F:3'-5' exonuclease activity"/>
    <property type="evidence" value="ECO:0007669"/>
    <property type="project" value="InterPro"/>
</dbReference>
<protein>
    <recommendedName>
        <fullName evidence="3 7">Nuclease SbcCD subunit D</fullName>
    </recommendedName>
</protein>
<dbReference type="GO" id="GO:0006310">
    <property type="term" value="P:DNA recombination"/>
    <property type="evidence" value="ECO:0007669"/>
    <property type="project" value="UniProtKB-KW"/>
</dbReference>
<name>A0A1I1FME7_9GAMM</name>
<comment type="function">
    <text evidence="7">SbcCD cleaves DNA hairpin structures. These structures can inhibit DNA replication and are intermediates in certain DNA recombination reactions. The complex acts as a 3'-&gt;5' double strand exonuclease that can open hairpins. It also has a 5' single-strand endonuclease activity.</text>
</comment>
<dbReference type="InterPro" id="IPR026843">
    <property type="entry name" value="SbcD_C"/>
</dbReference>
<dbReference type="Proteomes" id="UP000199058">
    <property type="component" value="Unassembled WGS sequence"/>
</dbReference>